<reference evidence="2 3" key="1">
    <citation type="journal article" date="2020" name="Nat. Food">
        <title>A phased Vanilla planifolia genome enables genetic improvement of flavour and production.</title>
        <authorList>
            <person name="Hasing T."/>
            <person name="Tang H."/>
            <person name="Brym M."/>
            <person name="Khazi F."/>
            <person name="Huang T."/>
            <person name="Chambers A.H."/>
        </authorList>
    </citation>
    <scope>NUCLEOTIDE SEQUENCE [LARGE SCALE GENOMIC DNA]</scope>
    <source>
        <tissue evidence="2">Leaf</tissue>
    </source>
</reference>
<evidence type="ECO:0000313" key="2">
    <source>
        <dbReference type="EMBL" id="KAG0466785.1"/>
    </source>
</evidence>
<dbReference type="InterPro" id="IPR026960">
    <property type="entry name" value="RVT-Znf"/>
</dbReference>
<evidence type="ECO:0000259" key="1">
    <source>
        <dbReference type="Pfam" id="PF13966"/>
    </source>
</evidence>
<dbReference type="EMBL" id="JADCNL010000009">
    <property type="protein sequence ID" value="KAG0466785.1"/>
    <property type="molecule type" value="Genomic_DNA"/>
</dbReference>
<accession>A0A835Q9N2</accession>
<name>A0A835Q9N2_VANPL</name>
<dbReference type="Proteomes" id="UP000636800">
    <property type="component" value="Unassembled WGS sequence"/>
</dbReference>
<dbReference type="AlphaFoldDB" id="A0A835Q9N2"/>
<dbReference type="Pfam" id="PF13966">
    <property type="entry name" value="zf-RVT"/>
    <property type="match status" value="1"/>
</dbReference>
<protein>
    <recommendedName>
        <fullName evidence="1">Reverse transcriptase zinc-binding domain-containing protein</fullName>
    </recommendedName>
</protein>
<gene>
    <name evidence="2" type="ORF">HPP92_018365</name>
</gene>
<feature type="domain" description="Reverse transcriptase zinc-binding" evidence="1">
    <location>
        <begin position="7"/>
        <end position="76"/>
    </location>
</feature>
<organism evidence="2 3">
    <name type="scientific">Vanilla planifolia</name>
    <name type="common">Vanilla</name>
    <dbReference type="NCBI Taxonomy" id="51239"/>
    <lineage>
        <taxon>Eukaryota</taxon>
        <taxon>Viridiplantae</taxon>
        <taxon>Streptophyta</taxon>
        <taxon>Embryophyta</taxon>
        <taxon>Tracheophyta</taxon>
        <taxon>Spermatophyta</taxon>
        <taxon>Magnoliopsida</taxon>
        <taxon>Liliopsida</taxon>
        <taxon>Asparagales</taxon>
        <taxon>Orchidaceae</taxon>
        <taxon>Vanilloideae</taxon>
        <taxon>Vanilleae</taxon>
        <taxon>Vanilla</taxon>
    </lineage>
</organism>
<sequence>MTLPSIPKHYDNRLLWHSRIPEKVSIFMWRLFNNALPLPLNLQKMNISLAPKCPFCPDVDTMEHIFWRCRMVYPTWQWFGRTLEVYDQTNLLELVQHWWSRKSSLKSLAFSIPAAICWFAWKTRNAALFSGTCCRPDKFQWEVQIFLISMYHMRAGKLLGIESLLLRRLGLM</sequence>
<evidence type="ECO:0000313" key="3">
    <source>
        <dbReference type="Proteomes" id="UP000636800"/>
    </source>
</evidence>
<keyword evidence="3" id="KW-1185">Reference proteome</keyword>
<proteinExistence type="predicted"/>
<comment type="caution">
    <text evidence="2">The sequence shown here is derived from an EMBL/GenBank/DDBJ whole genome shotgun (WGS) entry which is preliminary data.</text>
</comment>